<dbReference type="EMBL" id="HACG01028995">
    <property type="protein sequence ID" value="CEK75860.1"/>
    <property type="molecule type" value="Transcribed_RNA"/>
</dbReference>
<name>A0A0B7A7A6_9EUPU</name>
<reference evidence="1" key="1">
    <citation type="submission" date="2014-12" db="EMBL/GenBank/DDBJ databases">
        <title>Insight into the proteome of Arion vulgaris.</title>
        <authorList>
            <person name="Aradska J."/>
            <person name="Bulat T."/>
            <person name="Smidak R."/>
            <person name="Sarate P."/>
            <person name="Gangsoo J."/>
            <person name="Sialana F."/>
            <person name="Bilban M."/>
            <person name="Lubec G."/>
        </authorList>
    </citation>
    <scope>NUCLEOTIDE SEQUENCE</scope>
    <source>
        <tissue evidence="1">Skin</tissue>
    </source>
</reference>
<proteinExistence type="predicted"/>
<gene>
    <name evidence="1" type="primary">ORF97360</name>
</gene>
<organism evidence="1">
    <name type="scientific">Arion vulgaris</name>
    <dbReference type="NCBI Taxonomy" id="1028688"/>
    <lineage>
        <taxon>Eukaryota</taxon>
        <taxon>Metazoa</taxon>
        <taxon>Spiralia</taxon>
        <taxon>Lophotrochozoa</taxon>
        <taxon>Mollusca</taxon>
        <taxon>Gastropoda</taxon>
        <taxon>Heterobranchia</taxon>
        <taxon>Euthyneura</taxon>
        <taxon>Panpulmonata</taxon>
        <taxon>Eupulmonata</taxon>
        <taxon>Stylommatophora</taxon>
        <taxon>Helicina</taxon>
        <taxon>Arionoidea</taxon>
        <taxon>Arionidae</taxon>
        <taxon>Arion</taxon>
    </lineage>
</organism>
<evidence type="ECO:0000313" key="1">
    <source>
        <dbReference type="EMBL" id="CEK75860.1"/>
    </source>
</evidence>
<dbReference type="AlphaFoldDB" id="A0A0B7A7A6"/>
<accession>A0A0B7A7A6</accession>
<protein>
    <submittedName>
        <fullName evidence="1">Uncharacterized protein</fullName>
    </submittedName>
</protein>
<sequence length="51" mass="5918">MIDPILEFPLLLIVKVEPATLETEVIMLSGVKKMMMWYIDDDEVKHIKVTT</sequence>